<dbReference type="SUPFAM" id="SSF51695">
    <property type="entry name" value="PLC-like phosphodiesterases"/>
    <property type="match status" value="1"/>
</dbReference>
<evidence type="ECO:0000259" key="2">
    <source>
        <dbReference type="PROSITE" id="PS51704"/>
    </source>
</evidence>
<dbReference type="InterPro" id="IPR017946">
    <property type="entry name" value="PLC-like_Pdiesterase_TIM-brl"/>
</dbReference>
<dbReference type="Gene3D" id="3.20.20.190">
    <property type="entry name" value="Phosphatidylinositol (PI) phosphodiesterase"/>
    <property type="match status" value="1"/>
</dbReference>
<evidence type="ECO:0000313" key="3">
    <source>
        <dbReference type="EMBL" id="HJF34258.1"/>
    </source>
</evidence>
<dbReference type="PROSITE" id="PS51257">
    <property type="entry name" value="PROKAR_LIPOPROTEIN"/>
    <property type="match status" value="1"/>
</dbReference>
<dbReference type="Pfam" id="PF03009">
    <property type="entry name" value="GDPD"/>
    <property type="match status" value="1"/>
</dbReference>
<name>A0A921KFD7_SPOPS</name>
<dbReference type="PROSITE" id="PS51704">
    <property type="entry name" value="GP_PDE"/>
    <property type="match status" value="1"/>
</dbReference>
<evidence type="ECO:0000256" key="1">
    <source>
        <dbReference type="SAM" id="SignalP"/>
    </source>
</evidence>
<reference evidence="3" key="1">
    <citation type="journal article" date="2021" name="PeerJ">
        <title>Extensive microbial diversity within the chicken gut microbiome revealed by metagenomics and culture.</title>
        <authorList>
            <person name="Gilroy R."/>
            <person name="Ravi A."/>
            <person name="Getino M."/>
            <person name="Pursley I."/>
            <person name="Horton D.L."/>
            <person name="Alikhan N.F."/>
            <person name="Baker D."/>
            <person name="Gharbi K."/>
            <person name="Hall N."/>
            <person name="Watson M."/>
            <person name="Adriaenssens E.M."/>
            <person name="Foster-Nyarko E."/>
            <person name="Jarju S."/>
            <person name="Secka A."/>
            <person name="Antonio M."/>
            <person name="Oren A."/>
            <person name="Chaudhuri R.R."/>
            <person name="La Ragione R."/>
            <person name="Hildebrand F."/>
            <person name="Pallen M.J."/>
        </authorList>
    </citation>
    <scope>NUCLEOTIDE SEQUENCE</scope>
    <source>
        <strain evidence="3">CHK171-7178</strain>
    </source>
</reference>
<gene>
    <name evidence="3" type="ORF">K8V56_21045</name>
</gene>
<organism evidence="3 4">
    <name type="scientific">Sporosarcina psychrophila</name>
    <name type="common">Bacillus psychrophilus</name>
    <dbReference type="NCBI Taxonomy" id="1476"/>
    <lineage>
        <taxon>Bacteria</taxon>
        <taxon>Bacillati</taxon>
        <taxon>Bacillota</taxon>
        <taxon>Bacilli</taxon>
        <taxon>Bacillales</taxon>
        <taxon>Caryophanaceae</taxon>
        <taxon>Sporosarcina</taxon>
    </lineage>
</organism>
<proteinExistence type="predicted"/>
<feature type="domain" description="GP-PDE" evidence="2">
    <location>
        <begin position="31"/>
        <end position="282"/>
    </location>
</feature>
<protein>
    <recommendedName>
        <fullName evidence="2">GP-PDE domain-containing protein</fullName>
    </recommendedName>
</protein>
<dbReference type="EMBL" id="DYWT01000314">
    <property type="protein sequence ID" value="HJF34258.1"/>
    <property type="molecule type" value="Genomic_DNA"/>
</dbReference>
<dbReference type="PANTHER" id="PTHR46211">
    <property type="entry name" value="GLYCEROPHOSPHORYL DIESTER PHOSPHODIESTERASE"/>
    <property type="match status" value="1"/>
</dbReference>
<keyword evidence="1" id="KW-0732">Signal</keyword>
<dbReference type="GO" id="GO:0006629">
    <property type="term" value="P:lipid metabolic process"/>
    <property type="evidence" value="ECO:0007669"/>
    <property type="project" value="InterPro"/>
</dbReference>
<feature type="chain" id="PRO_5037255068" description="GP-PDE domain-containing protein" evidence="1">
    <location>
        <begin position="23"/>
        <end position="291"/>
    </location>
</feature>
<dbReference type="PANTHER" id="PTHR46211:SF7">
    <property type="entry name" value="GLYCEROPHOSPHODIESTER PHOSPHODIESTERASE"/>
    <property type="match status" value="1"/>
</dbReference>
<dbReference type="InterPro" id="IPR030395">
    <property type="entry name" value="GP_PDE_dom"/>
</dbReference>
<comment type="caution">
    <text evidence="3">The sequence shown here is derived from an EMBL/GenBank/DDBJ whole genome shotgun (WGS) entry which is preliminary data.</text>
</comment>
<sequence>MKKMLLLLLLLSSLGCMNPAVERSLLPEDEFLVIAHRGASAYAPGHTITAYEMAVQMGADYIELDLHMTKDGKLVALHDSVVTFPEAEQAVADITLNELQLYSPGKDFNEENPRYASPSYANLRVVELEDILVHFGDSVNYYIEMKSPDTNIGIEEELVRQLRAHDLLNKQGRLPSIIIQSFNSDSLKKVFAMEPSIPLIKLYTFKQKAHLSKKELQDLKQYASGIGLNVDSVTKKFVEATHKEGLDVHPFTVNDEETIRTLIEIGADGVFTDTPDIAVRVEGEESSKDAK</sequence>
<accession>A0A921KFD7</accession>
<dbReference type="Proteomes" id="UP000698173">
    <property type="component" value="Unassembled WGS sequence"/>
</dbReference>
<reference evidence="3" key="2">
    <citation type="submission" date="2021-09" db="EMBL/GenBank/DDBJ databases">
        <authorList>
            <person name="Gilroy R."/>
        </authorList>
    </citation>
    <scope>NUCLEOTIDE SEQUENCE</scope>
    <source>
        <strain evidence="3">CHK171-7178</strain>
    </source>
</reference>
<dbReference type="GO" id="GO:0008081">
    <property type="term" value="F:phosphoric diester hydrolase activity"/>
    <property type="evidence" value="ECO:0007669"/>
    <property type="project" value="InterPro"/>
</dbReference>
<feature type="signal peptide" evidence="1">
    <location>
        <begin position="1"/>
        <end position="22"/>
    </location>
</feature>
<dbReference type="AlphaFoldDB" id="A0A921KFD7"/>
<evidence type="ECO:0000313" key="4">
    <source>
        <dbReference type="Proteomes" id="UP000698173"/>
    </source>
</evidence>